<dbReference type="Gene3D" id="3.30.70.1240">
    <property type="entry name" value="DOPA-like domains"/>
    <property type="match status" value="1"/>
</dbReference>
<dbReference type="InterPro" id="IPR023389">
    <property type="entry name" value="DOPA-like_sf"/>
</dbReference>
<organism evidence="1 2">
    <name type="scientific">Apatococcus fuscideae</name>
    <dbReference type="NCBI Taxonomy" id="2026836"/>
    <lineage>
        <taxon>Eukaryota</taxon>
        <taxon>Viridiplantae</taxon>
        <taxon>Chlorophyta</taxon>
        <taxon>core chlorophytes</taxon>
        <taxon>Trebouxiophyceae</taxon>
        <taxon>Chlorellales</taxon>
        <taxon>Chlorellaceae</taxon>
        <taxon>Apatococcus</taxon>
    </lineage>
</organism>
<name>A0AAW1T9Z7_9CHLO</name>
<dbReference type="Proteomes" id="UP001485043">
    <property type="component" value="Unassembled WGS sequence"/>
</dbReference>
<protein>
    <submittedName>
        <fullName evidence="1">Uncharacterized protein</fullName>
    </submittedName>
</protein>
<proteinExistence type="predicted"/>
<dbReference type="SUPFAM" id="SSF143410">
    <property type="entry name" value="DOPA-like"/>
    <property type="match status" value="1"/>
</dbReference>
<evidence type="ECO:0000313" key="2">
    <source>
        <dbReference type="Proteomes" id="UP001485043"/>
    </source>
</evidence>
<gene>
    <name evidence="1" type="ORF">WJX84_010060</name>
</gene>
<dbReference type="Pfam" id="PF08883">
    <property type="entry name" value="DOPA_dioxygen"/>
    <property type="match status" value="1"/>
</dbReference>
<comment type="caution">
    <text evidence="1">The sequence shown here is derived from an EMBL/GenBank/DDBJ whole genome shotgun (WGS) entry which is preliminary data.</text>
</comment>
<evidence type="ECO:0000313" key="1">
    <source>
        <dbReference type="EMBL" id="KAK9865776.1"/>
    </source>
</evidence>
<keyword evidence="2" id="KW-1185">Reference proteome</keyword>
<sequence>MTLLRDTMATKAPAFSLRAFEDFDGARSRGVYCYHAHTYVPTTPGGLEQHRPAELSIVIHPMTLHFVMDHEKDAMWLGTPLSFNMAVLERGEKMAMVRLAAGETEAFLTWEAACVLNPTVAAAAAAATSVATSQM</sequence>
<reference evidence="1 2" key="1">
    <citation type="journal article" date="2024" name="Nat. Commun.">
        <title>Phylogenomics reveals the evolutionary origins of lichenization in chlorophyte algae.</title>
        <authorList>
            <person name="Puginier C."/>
            <person name="Libourel C."/>
            <person name="Otte J."/>
            <person name="Skaloud P."/>
            <person name="Haon M."/>
            <person name="Grisel S."/>
            <person name="Petersen M."/>
            <person name="Berrin J.G."/>
            <person name="Delaux P.M."/>
            <person name="Dal Grande F."/>
            <person name="Keller J."/>
        </authorList>
    </citation>
    <scope>NUCLEOTIDE SEQUENCE [LARGE SCALE GENOMIC DNA]</scope>
    <source>
        <strain evidence="1 2">SAG 2523</strain>
    </source>
</reference>
<dbReference type="AlphaFoldDB" id="A0AAW1T9Z7"/>
<dbReference type="InterPro" id="IPR014980">
    <property type="entry name" value="DOPA_dioxygen"/>
</dbReference>
<accession>A0AAW1T9Z7</accession>
<dbReference type="EMBL" id="JALJOV010000218">
    <property type="protein sequence ID" value="KAK9865776.1"/>
    <property type="molecule type" value="Genomic_DNA"/>
</dbReference>